<dbReference type="InterPro" id="IPR044824">
    <property type="entry name" value="MAIN-like"/>
</dbReference>
<dbReference type="Proteomes" id="UP000634136">
    <property type="component" value="Unassembled WGS sequence"/>
</dbReference>
<sequence length="255" mass="29065">MAARRQHINPGPENMSLLTQQQNHISEQIWNGDDSRELRSHRSCAVDDGLLPPCIVPYLIQAGFYGVSRVGHFEYVRPLIRALVERRRPETHTFHFPQGECTITLQDVALQLAVLGTLYRELCKAANPETEEIAGCLSLLHVWAWDRFPKLAPPRPPPRDPLAHIYQPLPPLAASSILQIDWTPYSSMFERGQIPNEYLQHPDIWRASVPLLNFATVEWHHSVLRQFGMTQPIPGPPRDLSDMHGLSLRNKSDQT</sequence>
<reference evidence="3" key="1">
    <citation type="submission" date="2020-09" db="EMBL/GenBank/DDBJ databases">
        <title>Genome-Enabled Discovery of Anthraquinone Biosynthesis in Senna tora.</title>
        <authorList>
            <person name="Kang S.-H."/>
            <person name="Pandey R.P."/>
            <person name="Lee C.-M."/>
            <person name="Sim J.-S."/>
            <person name="Jeong J.-T."/>
            <person name="Choi B.-S."/>
            <person name="Jung M."/>
            <person name="Ginzburg D."/>
            <person name="Zhao K."/>
            <person name="Won S.Y."/>
            <person name="Oh T.-J."/>
            <person name="Yu Y."/>
            <person name="Kim N.-H."/>
            <person name="Lee O.R."/>
            <person name="Lee T.-H."/>
            <person name="Bashyal P."/>
            <person name="Kim T.-S."/>
            <person name="Lee W.-H."/>
            <person name="Kawkins C."/>
            <person name="Kim C.-K."/>
            <person name="Kim J.S."/>
            <person name="Ahn B.O."/>
            <person name="Rhee S.Y."/>
            <person name="Sohng J.K."/>
        </authorList>
    </citation>
    <scope>NUCLEOTIDE SEQUENCE</scope>
    <source>
        <tissue evidence="3">Leaf</tissue>
    </source>
</reference>
<evidence type="ECO:0000313" key="3">
    <source>
        <dbReference type="EMBL" id="KAF7820617.1"/>
    </source>
</evidence>
<accession>A0A834TEC6</accession>
<evidence type="ECO:0000259" key="2">
    <source>
        <dbReference type="Pfam" id="PF10536"/>
    </source>
</evidence>
<gene>
    <name evidence="3" type="ORF">G2W53_026072</name>
</gene>
<proteinExistence type="predicted"/>
<protein>
    <submittedName>
        <fullName evidence="3">Serine/threonine-protein phosphatase 7 long form-like protein</fullName>
    </submittedName>
</protein>
<keyword evidence="4" id="KW-1185">Reference proteome</keyword>
<evidence type="ECO:0000256" key="1">
    <source>
        <dbReference type="SAM" id="MobiDB-lite"/>
    </source>
</evidence>
<dbReference type="PANTHER" id="PTHR46033:SF8">
    <property type="entry name" value="PROTEIN MAINTENANCE OF MERISTEMS-LIKE"/>
    <property type="match status" value="1"/>
</dbReference>
<dbReference type="GO" id="GO:0010073">
    <property type="term" value="P:meristem maintenance"/>
    <property type="evidence" value="ECO:0007669"/>
    <property type="project" value="InterPro"/>
</dbReference>
<comment type="caution">
    <text evidence="3">The sequence shown here is derived from an EMBL/GenBank/DDBJ whole genome shotgun (WGS) entry which is preliminary data.</text>
</comment>
<feature type="domain" description="Aminotransferase-like plant mobile" evidence="2">
    <location>
        <begin position="109"/>
        <end position="237"/>
    </location>
</feature>
<organism evidence="3 4">
    <name type="scientific">Senna tora</name>
    <dbReference type="NCBI Taxonomy" id="362788"/>
    <lineage>
        <taxon>Eukaryota</taxon>
        <taxon>Viridiplantae</taxon>
        <taxon>Streptophyta</taxon>
        <taxon>Embryophyta</taxon>
        <taxon>Tracheophyta</taxon>
        <taxon>Spermatophyta</taxon>
        <taxon>Magnoliopsida</taxon>
        <taxon>eudicotyledons</taxon>
        <taxon>Gunneridae</taxon>
        <taxon>Pentapetalae</taxon>
        <taxon>rosids</taxon>
        <taxon>fabids</taxon>
        <taxon>Fabales</taxon>
        <taxon>Fabaceae</taxon>
        <taxon>Caesalpinioideae</taxon>
        <taxon>Cassia clade</taxon>
        <taxon>Senna</taxon>
    </lineage>
</organism>
<dbReference type="Pfam" id="PF10536">
    <property type="entry name" value="PMD"/>
    <property type="match status" value="1"/>
</dbReference>
<dbReference type="EMBL" id="JAAIUW010000008">
    <property type="protein sequence ID" value="KAF7820617.1"/>
    <property type="molecule type" value="Genomic_DNA"/>
</dbReference>
<dbReference type="AlphaFoldDB" id="A0A834TEC6"/>
<dbReference type="PANTHER" id="PTHR46033">
    <property type="entry name" value="PROTEIN MAIN-LIKE 2"/>
    <property type="match status" value="1"/>
</dbReference>
<evidence type="ECO:0000313" key="4">
    <source>
        <dbReference type="Proteomes" id="UP000634136"/>
    </source>
</evidence>
<dbReference type="InterPro" id="IPR019557">
    <property type="entry name" value="AminoTfrase-like_pln_mobile"/>
</dbReference>
<dbReference type="OrthoDB" id="1936739at2759"/>
<feature type="region of interest" description="Disordered" evidence="1">
    <location>
        <begin position="230"/>
        <end position="255"/>
    </location>
</feature>
<name>A0A834TEC6_9FABA</name>